<evidence type="ECO:0000313" key="1">
    <source>
        <dbReference type="EMBL" id="KAJ9566890.1"/>
    </source>
</evidence>
<dbReference type="Proteomes" id="UP001172457">
    <property type="component" value="Chromosome 1"/>
</dbReference>
<accession>A0AA38U5G2</accession>
<dbReference type="Pfam" id="PF04827">
    <property type="entry name" value="Plant_tran"/>
    <property type="match status" value="1"/>
</dbReference>
<dbReference type="InterPro" id="IPR006912">
    <property type="entry name" value="Harbinger_derived_prot"/>
</dbReference>
<dbReference type="AlphaFoldDB" id="A0AA38U5G2"/>
<reference evidence="1" key="1">
    <citation type="submission" date="2023-03" db="EMBL/GenBank/DDBJ databases">
        <title>Chromosome-scale reference genome and RAD-based genetic map of yellow starthistle (Centaurea solstitialis) reveal putative structural variation and QTLs associated with invader traits.</title>
        <authorList>
            <person name="Reatini B."/>
            <person name="Cang F.A."/>
            <person name="Jiang Q."/>
            <person name="Mckibben M.T.W."/>
            <person name="Barker M.S."/>
            <person name="Rieseberg L.H."/>
            <person name="Dlugosch K.M."/>
        </authorList>
    </citation>
    <scope>NUCLEOTIDE SEQUENCE</scope>
    <source>
        <strain evidence="1">CAN-66</strain>
        <tissue evidence="1">Leaf</tissue>
    </source>
</reference>
<dbReference type="PANTHER" id="PTHR47150">
    <property type="entry name" value="OS12G0169200 PROTEIN"/>
    <property type="match status" value="1"/>
</dbReference>
<protein>
    <submittedName>
        <fullName evidence="1">Uncharacterized protein</fullName>
    </submittedName>
</protein>
<gene>
    <name evidence="1" type="ORF">OSB04_002856</name>
</gene>
<evidence type="ECO:0000313" key="2">
    <source>
        <dbReference type="Proteomes" id="UP001172457"/>
    </source>
</evidence>
<keyword evidence="2" id="KW-1185">Reference proteome</keyword>
<organism evidence="1 2">
    <name type="scientific">Centaurea solstitialis</name>
    <name type="common">yellow star-thistle</name>
    <dbReference type="NCBI Taxonomy" id="347529"/>
    <lineage>
        <taxon>Eukaryota</taxon>
        <taxon>Viridiplantae</taxon>
        <taxon>Streptophyta</taxon>
        <taxon>Embryophyta</taxon>
        <taxon>Tracheophyta</taxon>
        <taxon>Spermatophyta</taxon>
        <taxon>Magnoliopsida</taxon>
        <taxon>eudicotyledons</taxon>
        <taxon>Gunneridae</taxon>
        <taxon>Pentapetalae</taxon>
        <taxon>asterids</taxon>
        <taxon>campanulids</taxon>
        <taxon>Asterales</taxon>
        <taxon>Asteraceae</taxon>
        <taxon>Carduoideae</taxon>
        <taxon>Cardueae</taxon>
        <taxon>Centaureinae</taxon>
        <taxon>Centaurea</taxon>
    </lineage>
</organism>
<name>A0AA38U5G2_9ASTR</name>
<sequence length="386" mass="45543">MSSDESDEERIHQHFRVAGGLLMEAARIIIHNEIIEPSTKRTRGPHKNRDREEGHDKLFADYFSDNPVYNDNDFSRRFRMTRRLFQRIVGDLENEFDFFKQQWDARGVKGFSPIQKCTSAIRQLAYRTVADSTDEYLRMSETTSRECLSQFCKGIIRLYMRQYLRNPTASDTQAIYALHENVHGLPGMLGSMDFALYDQWIWHAFFGVPGATNDIIVVNQSPVFNDIFDDKAPDSSFVVNGTQYKHGYYLVDGIYPEWLTFVKAFSWPSDNKWMEFKTRQESARKDIERTFTTLKDKWHVVKYPARVWSRRKLKEIMYTCIILHNMIREDEGWHHSGWPKNIMFHKRTKHIDVRYHWIRDALEDKMFELDKVHTDDNGSDSGAHGG</sequence>
<comment type="caution">
    <text evidence="1">The sequence shown here is derived from an EMBL/GenBank/DDBJ whole genome shotgun (WGS) entry which is preliminary data.</text>
</comment>
<dbReference type="PANTHER" id="PTHR47150:SF4">
    <property type="entry name" value="HARBINGER TRANSPOSASE-DERIVED PROTEIN-RELATED"/>
    <property type="match status" value="1"/>
</dbReference>
<proteinExistence type="predicted"/>
<dbReference type="EMBL" id="JARYMX010000001">
    <property type="protein sequence ID" value="KAJ9566890.1"/>
    <property type="molecule type" value="Genomic_DNA"/>
</dbReference>